<evidence type="ECO:0000313" key="2">
    <source>
        <dbReference type="Proteomes" id="UP000009877"/>
    </source>
</evidence>
<dbReference type="EMBL" id="ANHZ02000002">
    <property type="protein sequence ID" value="EME37660.1"/>
    <property type="molecule type" value="Genomic_DNA"/>
</dbReference>
<comment type="caution">
    <text evidence="1">The sequence shown here is derived from an EMBL/GenBank/DDBJ whole genome shotgun (WGS) entry which is preliminary data.</text>
</comment>
<organism evidence="1 2">
    <name type="scientific">Kocuria palustris PEL</name>
    <dbReference type="NCBI Taxonomy" id="1236550"/>
    <lineage>
        <taxon>Bacteria</taxon>
        <taxon>Bacillati</taxon>
        <taxon>Actinomycetota</taxon>
        <taxon>Actinomycetes</taxon>
        <taxon>Micrococcales</taxon>
        <taxon>Micrococcaceae</taxon>
        <taxon>Kocuria</taxon>
    </lineage>
</organism>
<dbReference type="Proteomes" id="UP000009877">
    <property type="component" value="Unassembled WGS sequence"/>
</dbReference>
<evidence type="ECO:0000313" key="1">
    <source>
        <dbReference type="EMBL" id="EME37660.1"/>
    </source>
</evidence>
<dbReference type="RefSeq" id="WP_006213413.1">
    <property type="nucleotide sequence ID" value="NZ_ANHZ02000002.1"/>
</dbReference>
<gene>
    <name evidence="1" type="ORF">C884_01034</name>
</gene>
<accession>M2YGL9</accession>
<protein>
    <submittedName>
        <fullName evidence="1">Uncharacterized protein</fullName>
    </submittedName>
</protein>
<keyword evidence="2" id="KW-1185">Reference proteome</keyword>
<dbReference type="AlphaFoldDB" id="M2YGL9"/>
<name>M2YGL9_9MICC</name>
<dbReference type="STRING" id="71999.KPaMU14_09475"/>
<reference evidence="1 2" key="1">
    <citation type="journal article" date="2014" name="Genome Announc.">
        <title>Draft Genome Sequence of Kocuria palustris PEL.</title>
        <authorList>
            <person name="Sharma G."/>
            <person name="Khatri I."/>
            <person name="Subramanian S."/>
        </authorList>
    </citation>
    <scope>NUCLEOTIDE SEQUENCE [LARGE SCALE GENOMIC DNA]</scope>
    <source>
        <strain evidence="1 2">PEL</strain>
    </source>
</reference>
<sequence>MTPSASGRPCAAPATDPAEFAALCRSSPWRWGTVRFTLSWLGPETAPVRCWIRRPEDLRVEALDGTALYTSTDLVGSRDDFYVSARPESWLVPPGLLSPIYTRSGLVERRPEAAYGDPVFGGGRWQAVLDPVELAGPAPQPLYLAERAPAALTEIRSAVDDDGRPVRRAVVRPLVGYRPVEPGHPLAPAPTAVSIDEQTGICTASEVLEGPEAGSGHRLRIEAVDDYLNDDLFTPVSFRLTDVSQHLPWRLRG</sequence>
<dbReference type="GeneID" id="93315554"/>
<proteinExistence type="predicted"/>